<evidence type="ECO:0000313" key="3">
    <source>
        <dbReference type="Proteomes" id="UP000323664"/>
    </source>
</evidence>
<reference evidence="2 3" key="1">
    <citation type="journal article" date="2019" name="J. Ind. Microbiol. Biotechnol.">
        <title>Paenibacillus amylolyticus 27C64 has a diverse set of carbohydrate-active enzymes and complete pectin deconstruction system.</title>
        <authorList>
            <person name="Keggi C."/>
            <person name="Doran-Peterson J."/>
        </authorList>
    </citation>
    <scope>NUCLEOTIDE SEQUENCE [LARGE SCALE GENOMIC DNA]</scope>
    <source>
        <strain evidence="2 3">27C64</strain>
    </source>
</reference>
<name>A0A5M9WV16_PAEAM</name>
<dbReference type="Proteomes" id="UP000323664">
    <property type="component" value="Unassembled WGS sequence"/>
</dbReference>
<dbReference type="InterPro" id="IPR022742">
    <property type="entry name" value="Hydrolase_4"/>
</dbReference>
<dbReference type="Pfam" id="PF12146">
    <property type="entry name" value="Hydrolase_4"/>
    <property type="match status" value="1"/>
</dbReference>
<dbReference type="RefSeq" id="WP_123065101.1">
    <property type="nucleotide sequence ID" value="NZ_RIAS01000008.1"/>
</dbReference>
<dbReference type="PANTHER" id="PTHR11614">
    <property type="entry name" value="PHOSPHOLIPASE-RELATED"/>
    <property type="match status" value="1"/>
</dbReference>
<dbReference type="AlphaFoldDB" id="A0A5M9WV16"/>
<accession>A0A5M9WV16</accession>
<dbReference type="Gene3D" id="3.40.50.1820">
    <property type="entry name" value="alpha/beta hydrolase"/>
    <property type="match status" value="1"/>
</dbReference>
<dbReference type="SUPFAM" id="SSF53474">
    <property type="entry name" value="alpha/beta-Hydrolases"/>
    <property type="match status" value="1"/>
</dbReference>
<organism evidence="2 3">
    <name type="scientific">Paenibacillus amylolyticus</name>
    <dbReference type="NCBI Taxonomy" id="1451"/>
    <lineage>
        <taxon>Bacteria</taxon>
        <taxon>Bacillati</taxon>
        <taxon>Bacillota</taxon>
        <taxon>Bacilli</taxon>
        <taxon>Bacillales</taxon>
        <taxon>Paenibacillaceae</taxon>
        <taxon>Paenibacillus</taxon>
    </lineage>
</organism>
<dbReference type="InterPro" id="IPR029058">
    <property type="entry name" value="AB_hydrolase_fold"/>
</dbReference>
<dbReference type="InterPro" id="IPR051044">
    <property type="entry name" value="MAG_DAG_Lipase"/>
</dbReference>
<proteinExistence type="predicted"/>
<gene>
    <name evidence="2" type="ORF">EC604_15850</name>
</gene>
<protein>
    <submittedName>
        <fullName evidence="2">Lysophospholipase</fullName>
    </submittedName>
</protein>
<dbReference type="OrthoDB" id="9806902at2"/>
<evidence type="ECO:0000313" key="2">
    <source>
        <dbReference type="EMBL" id="KAA8785318.1"/>
    </source>
</evidence>
<comment type="caution">
    <text evidence="2">The sequence shown here is derived from an EMBL/GenBank/DDBJ whole genome shotgun (WGS) entry which is preliminary data.</text>
</comment>
<dbReference type="EMBL" id="RIAS01000008">
    <property type="protein sequence ID" value="KAA8785318.1"/>
    <property type="molecule type" value="Genomic_DNA"/>
</dbReference>
<feature type="domain" description="Serine aminopeptidase S33" evidence="1">
    <location>
        <begin position="28"/>
        <end position="291"/>
    </location>
</feature>
<sequence length="339" mass="38337">MQESTFTLMGNEGTRVHVYRWLPDPDEHIQGVVQIAHGMGETAARYAEFAGYLTKHGFAVYANDHRGHGKTVESTESLGDAGVDAFRWMAKDMVNLGELVAKEHSGVPLFLMGHSMGSFLVQHLMYAAHERYHAFVLSGTNGKRGLLRFGEKLALLQCGIQGDNHRSLLLNAIVFGGFNRAFRPAATPFDWLSRDQQEVQRFIDDPMCGAICTAGFFRDFFKLLLEIHLPQHMERIPKSKPVLLFSGELDPVGLRGKGVLNLYSHYKKLGLQDVEYRLYPGGRHEMLHETNRNEVAQDVLNWLQRHMPTIEQQPTQNSSQQDFDKDPSLEIQSNQTALM</sequence>
<evidence type="ECO:0000259" key="1">
    <source>
        <dbReference type="Pfam" id="PF12146"/>
    </source>
</evidence>